<keyword evidence="2" id="KW-1185">Reference proteome</keyword>
<name>A0ACC1Y894_MELAZ</name>
<gene>
    <name evidence="1" type="ORF">OWV82_007429</name>
</gene>
<evidence type="ECO:0000313" key="2">
    <source>
        <dbReference type="Proteomes" id="UP001164539"/>
    </source>
</evidence>
<proteinExistence type="predicted"/>
<accession>A0ACC1Y894</accession>
<reference evidence="1 2" key="1">
    <citation type="journal article" date="2023" name="Science">
        <title>Complex scaffold remodeling in plant triterpene biosynthesis.</title>
        <authorList>
            <person name="De La Pena R."/>
            <person name="Hodgson H."/>
            <person name="Liu J.C."/>
            <person name="Stephenson M.J."/>
            <person name="Martin A.C."/>
            <person name="Owen C."/>
            <person name="Harkess A."/>
            <person name="Leebens-Mack J."/>
            <person name="Jimenez L.E."/>
            <person name="Osbourn A."/>
            <person name="Sattely E.S."/>
        </authorList>
    </citation>
    <scope>NUCLEOTIDE SEQUENCE [LARGE SCALE GENOMIC DNA]</scope>
    <source>
        <strain evidence="2">cv. JPN11</strain>
        <tissue evidence="1">Leaf</tissue>
    </source>
</reference>
<evidence type="ECO:0000313" key="1">
    <source>
        <dbReference type="EMBL" id="KAJ4719453.1"/>
    </source>
</evidence>
<comment type="caution">
    <text evidence="1">The sequence shown here is derived from an EMBL/GenBank/DDBJ whole genome shotgun (WGS) entry which is preliminary data.</text>
</comment>
<dbReference type="EMBL" id="CM051397">
    <property type="protein sequence ID" value="KAJ4719453.1"/>
    <property type="molecule type" value="Genomic_DNA"/>
</dbReference>
<dbReference type="Proteomes" id="UP001164539">
    <property type="component" value="Chromosome 4"/>
</dbReference>
<organism evidence="1 2">
    <name type="scientific">Melia azedarach</name>
    <name type="common">Chinaberry tree</name>
    <dbReference type="NCBI Taxonomy" id="155640"/>
    <lineage>
        <taxon>Eukaryota</taxon>
        <taxon>Viridiplantae</taxon>
        <taxon>Streptophyta</taxon>
        <taxon>Embryophyta</taxon>
        <taxon>Tracheophyta</taxon>
        <taxon>Spermatophyta</taxon>
        <taxon>Magnoliopsida</taxon>
        <taxon>eudicotyledons</taxon>
        <taxon>Gunneridae</taxon>
        <taxon>Pentapetalae</taxon>
        <taxon>rosids</taxon>
        <taxon>malvids</taxon>
        <taxon>Sapindales</taxon>
        <taxon>Meliaceae</taxon>
        <taxon>Melia</taxon>
    </lineage>
</organism>
<protein>
    <submittedName>
        <fullName evidence="1">GDSL esterase/lipase</fullName>
    </submittedName>
</protein>
<sequence>MGMASLFFSLVSVLLSIAAPLCKADQSFKTCGINAIYQLGDSTSDTGNLIRENPQSVLARPPYGQNFFKNPTGRSSNGQLIIDYFATSASLPFLDAYLKTNATFYGRGNGVNFAVAGATALPSETLANKKISSPVTNSSLSKQLDWMSIYLNGICKNADCAKKLEDSIFMVGEIGGNDYTFAQMSGKTPEEIKALVPEVVKATKEAVTKVVGYGAPRVVVFGHFPMGCFPISLTDVPANDSAAFDELHCLKNLNALSLYHNEQLQKAILELKTQHPNVAILYGDFYNAFLSILRNVDKLGFDAKSVQKACCGIGGDYNFNVTRICGSPGVPVCPDPQKFINWDGVHLTQQAYYHIFTWLIRDISSQLRC</sequence>